<feature type="domain" description="O-antigen ligase-related" evidence="6">
    <location>
        <begin position="16"/>
        <end position="89"/>
    </location>
</feature>
<name>A0ABW5DFQ5_9HYPH</name>
<keyword evidence="7" id="KW-0436">Ligase</keyword>
<dbReference type="GO" id="GO:0016874">
    <property type="term" value="F:ligase activity"/>
    <property type="evidence" value="ECO:0007669"/>
    <property type="project" value="UniProtKB-KW"/>
</dbReference>
<reference evidence="8" key="1">
    <citation type="journal article" date="2019" name="Int. J. Syst. Evol. Microbiol.">
        <title>The Global Catalogue of Microorganisms (GCM) 10K type strain sequencing project: providing services to taxonomists for standard genome sequencing and annotation.</title>
        <authorList>
            <consortium name="The Broad Institute Genomics Platform"/>
            <consortium name="The Broad Institute Genome Sequencing Center for Infectious Disease"/>
            <person name="Wu L."/>
            <person name="Ma J."/>
        </authorList>
    </citation>
    <scope>NUCLEOTIDE SEQUENCE [LARGE SCALE GENOMIC DNA]</scope>
    <source>
        <strain evidence="8">KCTC 23707</strain>
    </source>
</reference>
<comment type="caution">
    <text evidence="7">The sequence shown here is derived from an EMBL/GenBank/DDBJ whole genome shotgun (WGS) entry which is preliminary data.</text>
</comment>
<evidence type="ECO:0000313" key="8">
    <source>
        <dbReference type="Proteomes" id="UP001597373"/>
    </source>
</evidence>
<evidence type="ECO:0000256" key="3">
    <source>
        <dbReference type="ARBA" id="ARBA00022989"/>
    </source>
</evidence>
<dbReference type="PANTHER" id="PTHR37422:SF13">
    <property type="entry name" value="LIPOPOLYSACCHARIDE BIOSYNTHESIS PROTEIN PA4999-RELATED"/>
    <property type="match status" value="1"/>
</dbReference>
<protein>
    <submittedName>
        <fullName evidence="7">O-antigen ligase family protein</fullName>
    </submittedName>
</protein>
<evidence type="ECO:0000256" key="5">
    <source>
        <dbReference type="SAM" id="Phobius"/>
    </source>
</evidence>
<organism evidence="7 8">
    <name type="scientific">Chelativorans composti</name>
    <dbReference type="NCBI Taxonomy" id="768533"/>
    <lineage>
        <taxon>Bacteria</taxon>
        <taxon>Pseudomonadati</taxon>
        <taxon>Pseudomonadota</taxon>
        <taxon>Alphaproteobacteria</taxon>
        <taxon>Hyphomicrobiales</taxon>
        <taxon>Phyllobacteriaceae</taxon>
        <taxon>Chelativorans</taxon>
    </lineage>
</organism>
<sequence>MAVLGVYALGTLALFEERELTDINRAIFARTTLMGIWDNWLLGVGYGNSQTAYQIYEDPGSIYYYYVNHAHNDFLEVIFEGGLLAALLLALYLCLLMAQIMQVRHNQFQKAAFLAILFVLAHSVVDYPLRTMAVAVAFVYFNAILFSLDLRPQGRNIKGIIELRDGSNVRRLAVTDELNDTSAPAVVQGRHVSRRRE</sequence>
<dbReference type="InterPro" id="IPR007016">
    <property type="entry name" value="O-antigen_ligase-rel_domated"/>
</dbReference>
<evidence type="ECO:0000256" key="4">
    <source>
        <dbReference type="ARBA" id="ARBA00023136"/>
    </source>
</evidence>
<dbReference type="RefSeq" id="WP_378187948.1">
    <property type="nucleotide sequence ID" value="NZ_JBHUIR010000013.1"/>
</dbReference>
<dbReference type="InterPro" id="IPR051533">
    <property type="entry name" value="WaaL-like"/>
</dbReference>
<evidence type="ECO:0000313" key="7">
    <source>
        <dbReference type="EMBL" id="MFD2258749.1"/>
    </source>
</evidence>
<keyword evidence="4 5" id="KW-0472">Membrane</keyword>
<keyword evidence="3 5" id="KW-1133">Transmembrane helix</keyword>
<feature type="transmembrane region" description="Helical" evidence="5">
    <location>
        <begin position="131"/>
        <end position="148"/>
    </location>
</feature>
<accession>A0ABW5DFQ5</accession>
<comment type="subcellular location">
    <subcellularLocation>
        <location evidence="1">Membrane</location>
        <topology evidence="1">Multi-pass membrane protein</topology>
    </subcellularLocation>
</comment>
<feature type="transmembrane region" description="Helical" evidence="5">
    <location>
        <begin position="77"/>
        <end position="96"/>
    </location>
</feature>
<feature type="transmembrane region" description="Helical" evidence="5">
    <location>
        <begin position="108"/>
        <end position="125"/>
    </location>
</feature>
<evidence type="ECO:0000259" key="6">
    <source>
        <dbReference type="Pfam" id="PF04932"/>
    </source>
</evidence>
<dbReference type="Pfam" id="PF04932">
    <property type="entry name" value="Wzy_C"/>
    <property type="match status" value="1"/>
</dbReference>
<dbReference type="EMBL" id="JBHUIR010000013">
    <property type="protein sequence ID" value="MFD2258749.1"/>
    <property type="molecule type" value="Genomic_DNA"/>
</dbReference>
<keyword evidence="8" id="KW-1185">Reference proteome</keyword>
<proteinExistence type="predicted"/>
<dbReference type="Proteomes" id="UP001597373">
    <property type="component" value="Unassembled WGS sequence"/>
</dbReference>
<dbReference type="PANTHER" id="PTHR37422">
    <property type="entry name" value="TEICHURONIC ACID BIOSYNTHESIS PROTEIN TUAE"/>
    <property type="match status" value="1"/>
</dbReference>
<keyword evidence="2 5" id="KW-0812">Transmembrane</keyword>
<evidence type="ECO:0000256" key="1">
    <source>
        <dbReference type="ARBA" id="ARBA00004141"/>
    </source>
</evidence>
<evidence type="ECO:0000256" key="2">
    <source>
        <dbReference type="ARBA" id="ARBA00022692"/>
    </source>
</evidence>
<gene>
    <name evidence="7" type="ORF">ACFSMZ_03090</name>
</gene>